<accession>A0A426FNB2</accession>
<gene>
    <name evidence="1" type="ORF">EHV23_12415</name>
</gene>
<comment type="caution">
    <text evidence="1">The sequence shown here is derived from an EMBL/GenBank/DDBJ whole genome shotgun (WGS) entry which is preliminary data.</text>
</comment>
<protein>
    <recommendedName>
        <fullName evidence="3">DUF465 domain-containing protein</fullName>
    </recommendedName>
</protein>
<reference evidence="1 2" key="1">
    <citation type="submission" date="2018-11" db="EMBL/GenBank/DDBJ databases">
        <title>Genome sequencing of Lautropia sp. KCOM 2505 (= ChDC F240).</title>
        <authorList>
            <person name="Kook J.-K."/>
            <person name="Park S.-N."/>
            <person name="Lim Y.K."/>
        </authorList>
    </citation>
    <scope>NUCLEOTIDE SEQUENCE [LARGE SCALE GENOMIC DNA]</scope>
    <source>
        <strain evidence="1 2">KCOM 2505</strain>
    </source>
</reference>
<dbReference type="AlphaFoldDB" id="A0A426FNB2"/>
<keyword evidence="2" id="KW-1185">Reference proteome</keyword>
<dbReference type="Proteomes" id="UP000270261">
    <property type="component" value="Unassembled WGS sequence"/>
</dbReference>
<organism evidence="1 2">
    <name type="scientific">Lautropia dentalis</name>
    <dbReference type="NCBI Taxonomy" id="2490857"/>
    <lineage>
        <taxon>Bacteria</taxon>
        <taxon>Pseudomonadati</taxon>
        <taxon>Pseudomonadota</taxon>
        <taxon>Betaproteobacteria</taxon>
        <taxon>Burkholderiales</taxon>
        <taxon>Burkholderiaceae</taxon>
        <taxon>Lautropia</taxon>
    </lineage>
</organism>
<dbReference type="EMBL" id="RRUE01000002">
    <property type="protein sequence ID" value="RRN44155.1"/>
    <property type="molecule type" value="Genomic_DNA"/>
</dbReference>
<evidence type="ECO:0008006" key="3">
    <source>
        <dbReference type="Google" id="ProtNLM"/>
    </source>
</evidence>
<sequence length="82" mass="9513">MSREERMQLLAERTFLKRLMERTPAKARLTIMSDKHRLRQIEERLASLPPPCCGRADSRCSQRVKSICCCCQLADGFDGKRE</sequence>
<evidence type="ECO:0000313" key="1">
    <source>
        <dbReference type="EMBL" id="RRN44155.1"/>
    </source>
</evidence>
<name>A0A426FNB2_9BURK</name>
<dbReference type="RefSeq" id="WP_125096350.1">
    <property type="nucleotide sequence ID" value="NZ_RRUE01000002.1"/>
</dbReference>
<proteinExistence type="predicted"/>
<evidence type="ECO:0000313" key="2">
    <source>
        <dbReference type="Proteomes" id="UP000270261"/>
    </source>
</evidence>
<dbReference type="OrthoDB" id="7822108at2"/>